<accession>A0A1Y1VRN2</accession>
<reference evidence="2 3" key="1">
    <citation type="submission" date="2016-07" db="EMBL/GenBank/DDBJ databases">
        <title>Pervasive Adenine N6-methylation of Active Genes in Fungi.</title>
        <authorList>
            <consortium name="DOE Joint Genome Institute"/>
            <person name="Mondo S.J."/>
            <person name="Dannebaum R.O."/>
            <person name="Kuo R.C."/>
            <person name="Labutti K."/>
            <person name="Haridas S."/>
            <person name="Kuo A."/>
            <person name="Salamov A."/>
            <person name="Ahrendt S.R."/>
            <person name="Lipzen A."/>
            <person name="Sullivan W."/>
            <person name="Andreopoulos W.B."/>
            <person name="Clum A."/>
            <person name="Lindquist E."/>
            <person name="Daum C."/>
            <person name="Ramamoorthy G.K."/>
            <person name="Gryganskyi A."/>
            <person name="Culley D."/>
            <person name="Magnuson J.K."/>
            <person name="James T.Y."/>
            <person name="O'Malley M.A."/>
            <person name="Stajich J.E."/>
            <person name="Spatafora J.W."/>
            <person name="Visel A."/>
            <person name="Grigoriev I.V."/>
        </authorList>
    </citation>
    <scope>NUCLEOTIDE SEQUENCE [LARGE SCALE GENOMIC DNA]</scope>
    <source>
        <strain evidence="2 3">ATCC 12442</strain>
    </source>
</reference>
<dbReference type="EMBL" id="MCFD01000205">
    <property type="protein sequence ID" value="ORX63424.1"/>
    <property type="molecule type" value="Genomic_DNA"/>
</dbReference>
<evidence type="ECO:0000313" key="3">
    <source>
        <dbReference type="Proteomes" id="UP000193922"/>
    </source>
</evidence>
<keyword evidence="3" id="KW-1185">Reference proteome</keyword>
<sequence length="101" mass="11124">MTVPLEIPPSSFFESVLEVSLVVVEKTTRPLLYLVEGVAVSKASVLTVSDRDTDADTGSDFDSADRDDDDEVPEDEGVYTSLLRGLIPEGQQPLYLRRPPR</sequence>
<evidence type="ECO:0000313" key="2">
    <source>
        <dbReference type="EMBL" id="ORX63424.1"/>
    </source>
</evidence>
<protein>
    <submittedName>
        <fullName evidence="2">Uncharacterized protein</fullName>
    </submittedName>
</protein>
<feature type="region of interest" description="Disordered" evidence="1">
    <location>
        <begin position="49"/>
        <end position="76"/>
    </location>
</feature>
<comment type="caution">
    <text evidence="2">The sequence shown here is derived from an EMBL/GenBank/DDBJ whole genome shotgun (WGS) entry which is preliminary data.</text>
</comment>
<organism evidence="2 3">
    <name type="scientific">Linderina pennispora</name>
    <dbReference type="NCBI Taxonomy" id="61395"/>
    <lineage>
        <taxon>Eukaryota</taxon>
        <taxon>Fungi</taxon>
        <taxon>Fungi incertae sedis</taxon>
        <taxon>Zoopagomycota</taxon>
        <taxon>Kickxellomycotina</taxon>
        <taxon>Kickxellomycetes</taxon>
        <taxon>Kickxellales</taxon>
        <taxon>Kickxellaceae</taxon>
        <taxon>Linderina</taxon>
    </lineage>
</organism>
<dbReference type="Proteomes" id="UP000193922">
    <property type="component" value="Unassembled WGS sequence"/>
</dbReference>
<feature type="compositionally biased region" description="Acidic residues" evidence="1">
    <location>
        <begin position="65"/>
        <end position="76"/>
    </location>
</feature>
<gene>
    <name evidence="2" type="ORF">DL89DRAFT_263487</name>
</gene>
<dbReference type="AlphaFoldDB" id="A0A1Y1VRN2"/>
<dbReference type="GeneID" id="63802540"/>
<dbReference type="RefSeq" id="XP_040738939.1">
    <property type="nucleotide sequence ID" value="XM_040885892.1"/>
</dbReference>
<evidence type="ECO:0000256" key="1">
    <source>
        <dbReference type="SAM" id="MobiDB-lite"/>
    </source>
</evidence>
<name>A0A1Y1VRN2_9FUNG</name>
<proteinExistence type="predicted"/>